<dbReference type="AlphaFoldDB" id="A0A5C3KIZ2"/>
<accession>A0A5C3KIZ2</accession>
<organism evidence="1 2">
    <name type="scientific">Coprinopsis marcescibilis</name>
    <name type="common">Agaric fungus</name>
    <name type="synonym">Psathyrella marcescibilis</name>
    <dbReference type="NCBI Taxonomy" id="230819"/>
    <lineage>
        <taxon>Eukaryota</taxon>
        <taxon>Fungi</taxon>
        <taxon>Dikarya</taxon>
        <taxon>Basidiomycota</taxon>
        <taxon>Agaricomycotina</taxon>
        <taxon>Agaricomycetes</taxon>
        <taxon>Agaricomycetidae</taxon>
        <taxon>Agaricales</taxon>
        <taxon>Agaricineae</taxon>
        <taxon>Psathyrellaceae</taxon>
        <taxon>Coprinopsis</taxon>
    </lineage>
</organism>
<evidence type="ECO:0000313" key="2">
    <source>
        <dbReference type="Proteomes" id="UP000307440"/>
    </source>
</evidence>
<proteinExistence type="predicted"/>
<evidence type="ECO:0000313" key="1">
    <source>
        <dbReference type="EMBL" id="TFK20239.1"/>
    </source>
</evidence>
<dbReference type="EMBL" id="ML210307">
    <property type="protein sequence ID" value="TFK20239.1"/>
    <property type="molecule type" value="Genomic_DNA"/>
</dbReference>
<keyword evidence="2" id="KW-1185">Reference proteome</keyword>
<protein>
    <submittedName>
        <fullName evidence="1">Uncharacterized protein</fullName>
    </submittedName>
</protein>
<gene>
    <name evidence="1" type="ORF">FA15DRAFT_137565</name>
</gene>
<sequence length="149" mass="17275">MALHHPQRLLRPSRSYEVDFNNQRYRQRLRPVYNHCTSQLVVDTVDNSVSIIERFSFFKSQRHSRSLLRSNPLLPQLVLDMSNLSLHLAVRSDIPDYTRCFVCKTLHQTQWSPTLERLLCLNGGGCRHSVGESQILLVQPCVAFLGMLR</sequence>
<dbReference type="Proteomes" id="UP000307440">
    <property type="component" value="Unassembled WGS sequence"/>
</dbReference>
<reference evidence="1 2" key="1">
    <citation type="journal article" date="2019" name="Nat. Ecol. Evol.">
        <title>Megaphylogeny resolves global patterns of mushroom evolution.</title>
        <authorList>
            <person name="Varga T."/>
            <person name="Krizsan K."/>
            <person name="Foldi C."/>
            <person name="Dima B."/>
            <person name="Sanchez-Garcia M."/>
            <person name="Sanchez-Ramirez S."/>
            <person name="Szollosi G.J."/>
            <person name="Szarkandi J.G."/>
            <person name="Papp V."/>
            <person name="Albert L."/>
            <person name="Andreopoulos W."/>
            <person name="Angelini C."/>
            <person name="Antonin V."/>
            <person name="Barry K.W."/>
            <person name="Bougher N.L."/>
            <person name="Buchanan P."/>
            <person name="Buyck B."/>
            <person name="Bense V."/>
            <person name="Catcheside P."/>
            <person name="Chovatia M."/>
            <person name="Cooper J."/>
            <person name="Damon W."/>
            <person name="Desjardin D."/>
            <person name="Finy P."/>
            <person name="Geml J."/>
            <person name="Haridas S."/>
            <person name="Hughes K."/>
            <person name="Justo A."/>
            <person name="Karasinski D."/>
            <person name="Kautmanova I."/>
            <person name="Kiss B."/>
            <person name="Kocsube S."/>
            <person name="Kotiranta H."/>
            <person name="LaButti K.M."/>
            <person name="Lechner B.E."/>
            <person name="Liimatainen K."/>
            <person name="Lipzen A."/>
            <person name="Lukacs Z."/>
            <person name="Mihaltcheva S."/>
            <person name="Morgado L.N."/>
            <person name="Niskanen T."/>
            <person name="Noordeloos M.E."/>
            <person name="Ohm R.A."/>
            <person name="Ortiz-Santana B."/>
            <person name="Ovrebo C."/>
            <person name="Racz N."/>
            <person name="Riley R."/>
            <person name="Savchenko A."/>
            <person name="Shiryaev A."/>
            <person name="Soop K."/>
            <person name="Spirin V."/>
            <person name="Szebenyi C."/>
            <person name="Tomsovsky M."/>
            <person name="Tulloss R.E."/>
            <person name="Uehling J."/>
            <person name="Grigoriev I.V."/>
            <person name="Vagvolgyi C."/>
            <person name="Papp T."/>
            <person name="Martin F.M."/>
            <person name="Miettinen O."/>
            <person name="Hibbett D.S."/>
            <person name="Nagy L.G."/>
        </authorList>
    </citation>
    <scope>NUCLEOTIDE SEQUENCE [LARGE SCALE GENOMIC DNA]</scope>
    <source>
        <strain evidence="1 2">CBS 121175</strain>
    </source>
</reference>
<name>A0A5C3KIZ2_COPMA</name>